<dbReference type="Proteomes" id="UP000187429">
    <property type="component" value="Unassembled WGS sequence"/>
</dbReference>
<protein>
    <recommendedName>
        <fullName evidence="3">Mitochondrial zinc maintenance protein 1, mitochondrial</fullName>
    </recommendedName>
</protein>
<dbReference type="Pfam" id="PF13233">
    <property type="entry name" value="Complex1_LYR_2"/>
    <property type="match status" value="1"/>
</dbReference>
<dbReference type="EMBL" id="LSSM01000293">
    <property type="protein sequence ID" value="OMJ29401.1"/>
    <property type="molecule type" value="Genomic_DNA"/>
</dbReference>
<evidence type="ECO:0000313" key="1">
    <source>
        <dbReference type="EMBL" id="OMJ29401.1"/>
    </source>
</evidence>
<organism evidence="1 2">
    <name type="scientific">Smittium culicis</name>
    <dbReference type="NCBI Taxonomy" id="133412"/>
    <lineage>
        <taxon>Eukaryota</taxon>
        <taxon>Fungi</taxon>
        <taxon>Fungi incertae sedis</taxon>
        <taxon>Zoopagomycota</taxon>
        <taxon>Kickxellomycotina</taxon>
        <taxon>Harpellomycetes</taxon>
        <taxon>Harpellales</taxon>
        <taxon>Legeriomycetaceae</taxon>
        <taxon>Smittium</taxon>
    </lineage>
</organism>
<proteinExistence type="predicted"/>
<accession>A0A1R1YR93</accession>
<sequence length="98" mass="11110">MNQSTTILYRQLLKNIRSQFTKVNGNKAWENLLSSEFRAPSNASNLAKMNANLVLDFIINRSKHAQISKKYSNILSSEEQLKRTANLVGFQMPKTPAP</sequence>
<gene>
    <name evidence="1" type="ORF">AYI69_g1099</name>
</gene>
<evidence type="ECO:0008006" key="3">
    <source>
        <dbReference type="Google" id="ProtNLM"/>
    </source>
</evidence>
<comment type="caution">
    <text evidence="1">The sequence shown here is derived from an EMBL/GenBank/DDBJ whole genome shotgun (WGS) entry which is preliminary data.</text>
</comment>
<evidence type="ECO:0000313" key="2">
    <source>
        <dbReference type="Proteomes" id="UP000187429"/>
    </source>
</evidence>
<reference evidence="2" key="1">
    <citation type="submission" date="2017-01" db="EMBL/GenBank/DDBJ databases">
        <authorList>
            <person name="Wang Y."/>
            <person name="White M."/>
            <person name="Kvist S."/>
            <person name="Moncalvo J.-M."/>
        </authorList>
    </citation>
    <scope>NUCLEOTIDE SEQUENCE [LARGE SCALE GENOMIC DNA]</scope>
    <source>
        <strain evidence="2">ID-206-W2</strain>
    </source>
</reference>
<name>A0A1R1YR93_9FUNG</name>
<keyword evidence="2" id="KW-1185">Reference proteome</keyword>
<dbReference type="OrthoDB" id="15893at2759"/>
<dbReference type="AlphaFoldDB" id="A0A1R1YR93"/>